<comment type="similarity">
    <text evidence="1 4 6">Belongs to the IF-3 family.</text>
</comment>
<proteinExistence type="inferred from homology"/>
<dbReference type="GO" id="GO:0003743">
    <property type="term" value="F:translation initiation factor activity"/>
    <property type="evidence" value="ECO:0007669"/>
    <property type="project" value="UniProtKB-UniRule"/>
</dbReference>
<evidence type="ECO:0000256" key="3">
    <source>
        <dbReference type="ARBA" id="ARBA00022917"/>
    </source>
</evidence>
<reference evidence="9 10" key="1">
    <citation type="submission" date="2014-06" db="EMBL/GenBank/DDBJ databases">
        <title>Draft genome sequence of the putrescine producing strain Lactococcus lactis subsp cremoris GE214.</title>
        <authorList>
            <person name="Ladero V."/>
            <person name="Linares D.M."/>
            <person name="del Rio B."/>
            <person name="Mayo B."/>
            <person name="Martin M.C."/>
            <person name="Fernandez M."/>
            <person name="Alvarez M.A."/>
        </authorList>
    </citation>
    <scope>NUCLEOTIDE SEQUENCE [LARGE SCALE GENOMIC DNA]</scope>
    <source>
        <strain evidence="9 10">GE214</strain>
    </source>
</reference>
<sequence>MELFKNECFHERGEIVVPLLFFFKKEVELNFSQLSHHIRRRTNIAKQDNRKPMMNGAIRAREVRLIGAEGEQLGVTPTSEALMQAENLNMDLVLISNQEPPVAKIMDYTKFMFEQKKKQKEAKKKQAVVSVKEVRLSPVIDQNDFDTKLRQAIKFLEKGDKVKVSIRFKGRMITHQDVGRQVMDKFAEATKEVAVVEQRAKMDGRQMFLQLAPIKK</sequence>
<dbReference type="Gene3D" id="3.10.20.80">
    <property type="entry name" value="Translation initiation factor 3 (IF-3), N-terminal domain"/>
    <property type="match status" value="1"/>
</dbReference>
<dbReference type="GO" id="GO:0043022">
    <property type="term" value="F:ribosome binding"/>
    <property type="evidence" value="ECO:0007669"/>
    <property type="project" value="UniProtKB-ARBA"/>
</dbReference>
<dbReference type="Pfam" id="PF05198">
    <property type="entry name" value="IF3_N"/>
    <property type="match status" value="1"/>
</dbReference>
<dbReference type="InterPro" id="IPR019813">
    <property type="entry name" value="Translation_initiation_fac3_CS"/>
</dbReference>
<evidence type="ECO:0000313" key="9">
    <source>
        <dbReference type="EMBL" id="KEY63143.1"/>
    </source>
</evidence>
<dbReference type="GO" id="GO:0005829">
    <property type="term" value="C:cytosol"/>
    <property type="evidence" value="ECO:0007669"/>
    <property type="project" value="TreeGrafter"/>
</dbReference>
<evidence type="ECO:0000256" key="1">
    <source>
        <dbReference type="ARBA" id="ARBA00005439"/>
    </source>
</evidence>
<evidence type="ECO:0000256" key="5">
    <source>
        <dbReference type="NCBIfam" id="TIGR00168"/>
    </source>
</evidence>
<evidence type="ECO:0000256" key="4">
    <source>
        <dbReference type="HAMAP-Rule" id="MF_00080"/>
    </source>
</evidence>
<feature type="domain" description="Translation initiation factor 3 N-terminal" evidence="8">
    <location>
        <begin position="54"/>
        <end position="122"/>
    </location>
</feature>
<evidence type="ECO:0000256" key="6">
    <source>
        <dbReference type="RuleBase" id="RU000646"/>
    </source>
</evidence>
<evidence type="ECO:0000259" key="8">
    <source>
        <dbReference type="Pfam" id="PF05198"/>
    </source>
</evidence>
<comment type="function">
    <text evidence="4 6">IF-3 binds to the 30S ribosomal subunit and shifts the equilibrium between 70S ribosomes and their 50S and 30S subunits in favor of the free subunits, thus enhancing the availability of 30S subunits on which protein synthesis initiation begins.</text>
</comment>
<dbReference type="PANTHER" id="PTHR10938:SF0">
    <property type="entry name" value="TRANSLATION INITIATION FACTOR IF-3, MITOCHONDRIAL"/>
    <property type="match status" value="1"/>
</dbReference>
<dbReference type="Gene3D" id="3.30.110.10">
    <property type="entry name" value="Translation initiation factor 3 (IF-3), C-terminal domain"/>
    <property type="match status" value="1"/>
</dbReference>
<feature type="domain" description="Translation initiation factor 3 C-terminal" evidence="7">
    <location>
        <begin position="129"/>
        <end position="213"/>
    </location>
</feature>
<comment type="caution">
    <text evidence="9">The sequence shown here is derived from an EMBL/GenBank/DDBJ whole genome shotgun (WGS) entry which is preliminary data.</text>
</comment>
<gene>
    <name evidence="4" type="primary">infC</name>
    <name evidence="9" type="ORF">U725_00603</name>
</gene>
<name>A0A084ACW4_LACLC</name>
<dbReference type="PATRIC" id="fig|1415168.3.peg.639"/>
<dbReference type="SUPFAM" id="SSF54364">
    <property type="entry name" value="Translation initiation factor IF3, N-terminal domain"/>
    <property type="match status" value="1"/>
</dbReference>
<evidence type="ECO:0000313" key="10">
    <source>
        <dbReference type="Proteomes" id="UP000028401"/>
    </source>
</evidence>
<dbReference type="AlphaFoldDB" id="A0A084ACW4"/>
<dbReference type="GO" id="GO:0016020">
    <property type="term" value="C:membrane"/>
    <property type="evidence" value="ECO:0007669"/>
    <property type="project" value="TreeGrafter"/>
</dbReference>
<dbReference type="InterPro" id="IPR036787">
    <property type="entry name" value="T_IF-3_N_sf"/>
</dbReference>
<accession>A0A084ACW4</accession>
<comment type="subunit">
    <text evidence="4 6">Monomer.</text>
</comment>
<dbReference type="Proteomes" id="UP000028401">
    <property type="component" value="Unassembled WGS sequence"/>
</dbReference>
<dbReference type="EMBL" id="AZSI01000013">
    <property type="protein sequence ID" value="KEY63143.1"/>
    <property type="molecule type" value="Genomic_DNA"/>
</dbReference>
<protein>
    <recommendedName>
        <fullName evidence="4 5">Translation initiation factor IF-3</fullName>
    </recommendedName>
</protein>
<dbReference type="InterPro" id="IPR019814">
    <property type="entry name" value="Translation_initiation_fac_3_N"/>
</dbReference>
<dbReference type="InterPro" id="IPR001288">
    <property type="entry name" value="Translation_initiation_fac_3"/>
</dbReference>
<keyword evidence="3 4" id="KW-0648">Protein biosynthesis</keyword>
<dbReference type="InterPro" id="IPR036788">
    <property type="entry name" value="T_IF-3_C_sf"/>
</dbReference>
<keyword evidence="2 4" id="KW-0396">Initiation factor</keyword>
<dbReference type="InterPro" id="IPR019815">
    <property type="entry name" value="Translation_initiation_fac_3_C"/>
</dbReference>
<dbReference type="NCBIfam" id="TIGR00168">
    <property type="entry name" value="infC"/>
    <property type="match status" value="1"/>
</dbReference>
<dbReference type="GO" id="GO:0032790">
    <property type="term" value="P:ribosome disassembly"/>
    <property type="evidence" value="ECO:0007669"/>
    <property type="project" value="TreeGrafter"/>
</dbReference>
<dbReference type="Pfam" id="PF00707">
    <property type="entry name" value="IF3_C"/>
    <property type="match status" value="1"/>
</dbReference>
<dbReference type="HAMAP" id="MF_00080">
    <property type="entry name" value="IF_3"/>
    <property type="match status" value="1"/>
</dbReference>
<dbReference type="SMR" id="A0A084ACW4"/>
<evidence type="ECO:0000256" key="2">
    <source>
        <dbReference type="ARBA" id="ARBA00022540"/>
    </source>
</evidence>
<dbReference type="PROSITE" id="PS00938">
    <property type="entry name" value="IF3"/>
    <property type="match status" value="1"/>
</dbReference>
<evidence type="ECO:0000259" key="7">
    <source>
        <dbReference type="Pfam" id="PF00707"/>
    </source>
</evidence>
<dbReference type="SUPFAM" id="SSF55200">
    <property type="entry name" value="Translation initiation factor IF3, C-terminal domain"/>
    <property type="match status" value="1"/>
</dbReference>
<keyword evidence="4" id="KW-0963">Cytoplasm</keyword>
<dbReference type="PANTHER" id="PTHR10938">
    <property type="entry name" value="TRANSLATION INITIATION FACTOR IF-3"/>
    <property type="match status" value="1"/>
</dbReference>
<comment type="subcellular location">
    <subcellularLocation>
        <location evidence="4 6">Cytoplasm</location>
    </subcellularLocation>
</comment>
<dbReference type="FunFam" id="3.30.110.10:FF:000001">
    <property type="entry name" value="Translation initiation factor IF-3"/>
    <property type="match status" value="1"/>
</dbReference>
<organism evidence="9 10">
    <name type="scientific">Lactococcus cremoris subsp. cremoris GE214</name>
    <dbReference type="NCBI Taxonomy" id="1415168"/>
    <lineage>
        <taxon>Bacteria</taxon>
        <taxon>Bacillati</taxon>
        <taxon>Bacillota</taxon>
        <taxon>Bacilli</taxon>
        <taxon>Lactobacillales</taxon>
        <taxon>Streptococcaceae</taxon>
        <taxon>Lactococcus</taxon>
        <taxon>Lactococcus cremoris subsp. cremoris</taxon>
    </lineage>
</organism>
<dbReference type="FunFam" id="3.10.20.80:FF:000001">
    <property type="entry name" value="Translation initiation factor IF-3"/>
    <property type="match status" value="1"/>
</dbReference>